<proteinExistence type="inferred from homology"/>
<gene>
    <name evidence="9" type="ORF">H4R26_003911</name>
</gene>
<evidence type="ECO:0000256" key="3">
    <source>
        <dbReference type="ARBA" id="ARBA00006484"/>
    </source>
</evidence>
<dbReference type="InterPro" id="IPR051935">
    <property type="entry name" value="HSDL2"/>
</dbReference>
<dbReference type="Proteomes" id="UP001150907">
    <property type="component" value="Unassembled WGS sequence"/>
</dbReference>
<dbReference type="InterPro" id="IPR036291">
    <property type="entry name" value="NAD(P)-bd_dom_sf"/>
</dbReference>
<name>A0A9W8BH54_9FUNG</name>
<sequence length="297" mass="32300">MSLSGKVLFITGASRGIGKAIALRAARDGACVAIAAKTADPNPKLPGTIFSAAKEIEVAGGKALPIQCDIREEEQVRNAIDLTVKTFGKIDIVVNNASAISLGGTESTDVKRYDLMHSINGRGTWMVSKYAVEHLKRAENPHILNISPPLSMEERWFSPFPAYTIAKYNMSLCVLGMAGEFKPLGVAVNALWPLTMIETAALRIADGANAETRRSRTPEIMADAAHHLLTRDAASFTGNFCLDELLLRKSGVTDFSKYNNTPGTALGDLSLDFFLDSKQLEELDALRKKQQHDEPRL</sequence>
<evidence type="ECO:0000256" key="1">
    <source>
        <dbReference type="ARBA" id="ARBA00004173"/>
    </source>
</evidence>
<dbReference type="EMBL" id="JANBQF010000359">
    <property type="protein sequence ID" value="KAJ2001849.1"/>
    <property type="molecule type" value="Genomic_DNA"/>
</dbReference>
<evidence type="ECO:0000256" key="2">
    <source>
        <dbReference type="ARBA" id="ARBA00004275"/>
    </source>
</evidence>
<evidence type="ECO:0000313" key="9">
    <source>
        <dbReference type="EMBL" id="KAJ2001849.1"/>
    </source>
</evidence>
<evidence type="ECO:0000256" key="8">
    <source>
        <dbReference type="ARBA" id="ARBA00040243"/>
    </source>
</evidence>
<dbReference type="AlphaFoldDB" id="A0A9W8BH54"/>
<dbReference type="GO" id="GO:0005777">
    <property type="term" value="C:peroxisome"/>
    <property type="evidence" value="ECO:0007669"/>
    <property type="project" value="UniProtKB-SubCell"/>
</dbReference>
<dbReference type="Gene3D" id="3.40.50.720">
    <property type="entry name" value="NAD(P)-binding Rossmann-like Domain"/>
    <property type="match status" value="1"/>
</dbReference>
<protein>
    <recommendedName>
        <fullName evidence="8">Hydroxysteroid dehydrogenase-like protein 2</fullName>
    </recommendedName>
</protein>
<dbReference type="InterPro" id="IPR002347">
    <property type="entry name" value="SDR_fam"/>
</dbReference>
<evidence type="ECO:0000256" key="6">
    <source>
        <dbReference type="ARBA" id="ARBA00023128"/>
    </source>
</evidence>
<evidence type="ECO:0000256" key="5">
    <source>
        <dbReference type="ARBA" id="ARBA00023002"/>
    </source>
</evidence>
<keyword evidence="5" id="KW-0560">Oxidoreductase</keyword>
<dbReference type="OrthoDB" id="5327538at2759"/>
<keyword evidence="6" id="KW-0496">Mitochondrion</keyword>
<accession>A0A9W8BH54</accession>
<keyword evidence="4" id="KW-0521">NADP</keyword>
<dbReference type="GO" id="GO:0016491">
    <property type="term" value="F:oxidoreductase activity"/>
    <property type="evidence" value="ECO:0007669"/>
    <property type="project" value="UniProtKB-KW"/>
</dbReference>
<dbReference type="PANTHER" id="PTHR42808:SF3">
    <property type="entry name" value="HYDROXYSTEROID DEHYDROGENASE-LIKE PROTEIN 2"/>
    <property type="match status" value="1"/>
</dbReference>
<reference evidence="9" key="1">
    <citation type="submission" date="2022-07" db="EMBL/GenBank/DDBJ databases">
        <title>Phylogenomic reconstructions and comparative analyses of Kickxellomycotina fungi.</title>
        <authorList>
            <person name="Reynolds N.K."/>
            <person name="Stajich J.E."/>
            <person name="Barry K."/>
            <person name="Grigoriev I.V."/>
            <person name="Crous P."/>
            <person name="Smith M.E."/>
        </authorList>
    </citation>
    <scope>NUCLEOTIDE SEQUENCE</scope>
    <source>
        <strain evidence="9">IMI 214461</strain>
    </source>
</reference>
<dbReference type="PRINTS" id="PR00081">
    <property type="entry name" value="GDHRDH"/>
</dbReference>
<evidence type="ECO:0000313" key="10">
    <source>
        <dbReference type="Proteomes" id="UP001150907"/>
    </source>
</evidence>
<dbReference type="SUPFAM" id="SSF51735">
    <property type="entry name" value="NAD(P)-binding Rossmann-fold domains"/>
    <property type="match status" value="1"/>
</dbReference>
<dbReference type="GO" id="GO:0005739">
    <property type="term" value="C:mitochondrion"/>
    <property type="evidence" value="ECO:0007669"/>
    <property type="project" value="UniProtKB-SubCell"/>
</dbReference>
<evidence type="ECO:0000256" key="7">
    <source>
        <dbReference type="ARBA" id="ARBA00023140"/>
    </source>
</evidence>
<keyword evidence="7" id="KW-0576">Peroxisome</keyword>
<dbReference type="FunFam" id="3.40.50.720:FF:000301">
    <property type="entry name" value="Hydroxysteroid dehydrogenase like 2"/>
    <property type="match status" value="1"/>
</dbReference>
<organism evidence="9 10">
    <name type="scientific">Coemansia thaxteri</name>
    <dbReference type="NCBI Taxonomy" id="2663907"/>
    <lineage>
        <taxon>Eukaryota</taxon>
        <taxon>Fungi</taxon>
        <taxon>Fungi incertae sedis</taxon>
        <taxon>Zoopagomycota</taxon>
        <taxon>Kickxellomycotina</taxon>
        <taxon>Kickxellomycetes</taxon>
        <taxon>Kickxellales</taxon>
        <taxon>Kickxellaceae</taxon>
        <taxon>Coemansia</taxon>
    </lineage>
</organism>
<keyword evidence="10" id="KW-1185">Reference proteome</keyword>
<dbReference type="PANTHER" id="PTHR42808">
    <property type="entry name" value="HYDROXYSTEROID DEHYDROGENASE-LIKE PROTEIN 2"/>
    <property type="match status" value="1"/>
</dbReference>
<comment type="subcellular location">
    <subcellularLocation>
        <location evidence="1">Mitochondrion</location>
    </subcellularLocation>
    <subcellularLocation>
        <location evidence="2">Peroxisome</location>
    </subcellularLocation>
</comment>
<dbReference type="Pfam" id="PF00106">
    <property type="entry name" value="adh_short"/>
    <property type="match status" value="1"/>
</dbReference>
<dbReference type="NCBIfam" id="NF006133">
    <property type="entry name" value="PRK08278.1"/>
    <property type="match status" value="1"/>
</dbReference>
<comment type="caution">
    <text evidence="9">The sequence shown here is derived from an EMBL/GenBank/DDBJ whole genome shotgun (WGS) entry which is preliminary data.</text>
</comment>
<comment type="similarity">
    <text evidence="3">Belongs to the short-chain dehydrogenases/reductases (SDR) family.</text>
</comment>
<evidence type="ECO:0000256" key="4">
    <source>
        <dbReference type="ARBA" id="ARBA00022857"/>
    </source>
</evidence>